<dbReference type="Pfam" id="PF00535">
    <property type="entry name" value="Glycos_transf_2"/>
    <property type="match status" value="1"/>
</dbReference>
<gene>
    <name evidence="2" type="ORF">DFQ12_2988</name>
</gene>
<sequence>MKVTAIMATCGRHSLCERSLSLFLNQTYSDCELIIFQNSAIKQDLSPDVDRNAVKLINQSIDSLTNSPYKTLGAIYRDAFRYISDDTDIVIFWDDDDLFSKDHIEKGVDGFIRGGKKAYKPEYSYFRYDNNISLEANNMEPSIFVDRKHVSNFGFSETTTDQHLNWLNPLLRDDDIFIDSNGKPTLIYNWGDDIFSFKTSADCENPENFDNYRKYSFDHGDRIISPIEIEAVYTMLSSYKIGIL</sequence>
<dbReference type="InterPro" id="IPR001173">
    <property type="entry name" value="Glyco_trans_2-like"/>
</dbReference>
<protein>
    <submittedName>
        <fullName evidence="2">Glycosyl transferase family 2</fullName>
    </submittedName>
</protein>
<dbReference type="Proteomes" id="UP000286246">
    <property type="component" value="Unassembled WGS sequence"/>
</dbReference>
<dbReference type="OrthoDB" id="9937745at2"/>
<accession>A0A420B7T8</accession>
<organism evidence="2 3">
    <name type="scientific">Sphingobacterium detergens</name>
    <dbReference type="NCBI Taxonomy" id="1145106"/>
    <lineage>
        <taxon>Bacteria</taxon>
        <taxon>Pseudomonadati</taxon>
        <taxon>Bacteroidota</taxon>
        <taxon>Sphingobacteriia</taxon>
        <taxon>Sphingobacteriales</taxon>
        <taxon>Sphingobacteriaceae</taxon>
        <taxon>Sphingobacterium</taxon>
    </lineage>
</organism>
<dbReference type="AlphaFoldDB" id="A0A420B7T8"/>
<evidence type="ECO:0000313" key="2">
    <source>
        <dbReference type="EMBL" id="RKE52743.1"/>
    </source>
</evidence>
<name>A0A420B7T8_SPHD1</name>
<proteinExistence type="predicted"/>
<dbReference type="EMBL" id="RAPY01000002">
    <property type="protein sequence ID" value="RKE52743.1"/>
    <property type="molecule type" value="Genomic_DNA"/>
</dbReference>
<dbReference type="SUPFAM" id="SSF53448">
    <property type="entry name" value="Nucleotide-diphospho-sugar transferases"/>
    <property type="match status" value="1"/>
</dbReference>
<keyword evidence="3" id="KW-1185">Reference proteome</keyword>
<dbReference type="CDD" id="cd00761">
    <property type="entry name" value="Glyco_tranf_GTA_type"/>
    <property type="match status" value="1"/>
</dbReference>
<keyword evidence="2" id="KW-0808">Transferase</keyword>
<evidence type="ECO:0000259" key="1">
    <source>
        <dbReference type="Pfam" id="PF00535"/>
    </source>
</evidence>
<dbReference type="InterPro" id="IPR029044">
    <property type="entry name" value="Nucleotide-diphossugar_trans"/>
</dbReference>
<dbReference type="GO" id="GO:0016740">
    <property type="term" value="F:transferase activity"/>
    <property type="evidence" value="ECO:0007669"/>
    <property type="project" value="UniProtKB-KW"/>
</dbReference>
<feature type="domain" description="Glycosyltransferase 2-like" evidence="1">
    <location>
        <begin position="5"/>
        <end position="138"/>
    </location>
</feature>
<evidence type="ECO:0000313" key="3">
    <source>
        <dbReference type="Proteomes" id="UP000286246"/>
    </source>
</evidence>
<comment type="caution">
    <text evidence="2">The sequence shown here is derived from an EMBL/GenBank/DDBJ whole genome shotgun (WGS) entry which is preliminary data.</text>
</comment>
<dbReference type="Gene3D" id="3.90.550.10">
    <property type="entry name" value="Spore Coat Polysaccharide Biosynthesis Protein SpsA, Chain A"/>
    <property type="match status" value="1"/>
</dbReference>
<dbReference type="RefSeq" id="WP_120259755.1">
    <property type="nucleotide sequence ID" value="NZ_RAPY01000002.1"/>
</dbReference>
<reference evidence="2 3" key="1">
    <citation type="submission" date="2018-09" db="EMBL/GenBank/DDBJ databases">
        <title>Genomic Encyclopedia of Type Strains, Phase III (KMG-III): the genomes of soil and plant-associated and newly described type strains.</title>
        <authorList>
            <person name="Whitman W."/>
        </authorList>
    </citation>
    <scope>NUCLEOTIDE SEQUENCE [LARGE SCALE GENOMIC DNA]</scope>
    <source>
        <strain evidence="2 3">CECT 7938</strain>
    </source>
</reference>